<organism evidence="1 2">
    <name type="scientific">Parasulfitobacter algicola</name>
    <dbReference type="NCBI Taxonomy" id="2614809"/>
    <lineage>
        <taxon>Bacteria</taxon>
        <taxon>Pseudomonadati</taxon>
        <taxon>Pseudomonadota</taxon>
        <taxon>Alphaproteobacteria</taxon>
        <taxon>Rhodobacterales</taxon>
        <taxon>Roseobacteraceae</taxon>
        <taxon>Parasulfitobacter</taxon>
    </lineage>
</organism>
<accession>A0ABX2ITL4</accession>
<name>A0ABX2ITL4_9RHOB</name>
<evidence type="ECO:0000313" key="2">
    <source>
        <dbReference type="Proteomes" id="UP000777935"/>
    </source>
</evidence>
<proteinExistence type="predicted"/>
<gene>
    <name evidence="1" type="ORF">HRQ87_02745</name>
</gene>
<protein>
    <recommendedName>
        <fullName evidence="3">Lipoprotein</fullName>
    </recommendedName>
</protein>
<comment type="caution">
    <text evidence="1">The sequence shown here is derived from an EMBL/GenBank/DDBJ whole genome shotgun (WGS) entry which is preliminary data.</text>
</comment>
<sequence length="221" mass="24806">MKLFPILLLIGFGLSACTQHVNTMPSEQYIQKLNSDGSQMQIDKSIARSAKVEPNLKFPARIGVARIINGRLRIAPAKEAALMQDFAKRNQQYGTFAPVSQLIAETVINNKGDVLSVIELRHVAARQHFDYLLVYKIDVHDVNASRWERKRTPRNTIVAQAALIDVRNGYAYAAIQESLNDRKVRLGGRNTSTYKDRAAQYAFEEMMPDVEGVFAQLKAGQ</sequence>
<dbReference type="PROSITE" id="PS51257">
    <property type="entry name" value="PROKAR_LIPOPROTEIN"/>
    <property type="match status" value="1"/>
</dbReference>
<reference evidence="1 2" key="1">
    <citation type="submission" date="2020-06" db="EMBL/GenBank/DDBJ databases">
        <title>Sulfitobacter algicola sp. nov., isolated from green algae.</title>
        <authorList>
            <person name="Wang C."/>
        </authorList>
    </citation>
    <scope>NUCLEOTIDE SEQUENCE [LARGE SCALE GENOMIC DNA]</scope>
    <source>
        <strain evidence="1 2">1151</strain>
    </source>
</reference>
<evidence type="ECO:0000313" key="1">
    <source>
        <dbReference type="EMBL" id="NSX53709.1"/>
    </source>
</evidence>
<keyword evidence="2" id="KW-1185">Reference proteome</keyword>
<dbReference type="RefSeq" id="WP_174134949.1">
    <property type="nucleotide sequence ID" value="NZ_JABUFE010000001.1"/>
</dbReference>
<dbReference type="Proteomes" id="UP000777935">
    <property type="component" value="Unassembled WGS sequence"/>
</dbReference>
<evidence type="ECO:0008006" key="3">
    <source>
        <dbReference type="Google" id="ProtNLM"/>
    </source>
</evidence>
<dbReference type="EMBL" id="JABUFE010000001">
    <property type="protein sequence ID" value="NSX53709.1"/>
    <property type="molecule type" value="Genomic_DNA"/>
</dbReference>